<comment type="caution">
    <text evidence="1">The sequence shown here is derived from an EMBL/GenBank/DDBJ whole genome shotgun (WGS) entry which is preliminary data.</text>
</comment>
<dbReference type="AlphaFoldDB" id="A0A3N1UR30"/>
<evidence type="ECO:0000313" key="1">
    <source>
        <dbReference type="EMBL" id="ROQ93565.1"/>
    </source>
</evidence>
<reference evidence="1 2" key="1">
    <citation type="submission" date="2018-11" db="EMBL/GenBank/DDBJ databases">
        <title>Genomic Encyclopedia of Type Strains, Phase IV (KMG-IV): sequencing the most valuable type-strain genomes for metagenomic binning, comparative biology and taxonomic classification.</title>
        <authorList>
            <person name="Goeker M."/>
        </authorList>
    </citation>
    <scope>NUCLEOTIDE SEQUENCE [LARGE SCALE GENOMIC DNA]</scope>
    <source>
        <strain evidence="1 2">DSM 22027</strain>
    </source>
</reference>
<proteinExistence type="predicted"/>
<dbReference type="SUPFAM" id="SSF56281">
    <property type="entry name" value="Metallo-hydrolase/oxidoreductase"/>
    <property type="match status" value="1"/>
</dbReference>
<dbReference type="OrthoDB" id="9789133at2"/>
<keyword evidence="2" id="KW-1185">Reference proteome</keyword>
<evidence type="ECO:0000313" key="2">
    <source>
        <dbReference type="Proteomes" id="UP000276223"/>
    </source>
</evidence>
<gene>
    <name evidence="1" type="ORF">EDC27_1593</name>
</gene>
<name>A0A3N1UR30_9BACT</name>
<dbReference type="InterPro" id="IPR050114">
    <property type="entry name" value="UPF0173_UPF0282_UlaG_hydrolase"/>
</dbReference>
<dbReference type="Pfam" id="PF13483">
    <property type="entry name" value="Lactamase_B_3"/>
    <property type="match status" value="1"/>
</dbReference>
<dbReference type="Proteomes" id="UP000276223">
    <property type="component" value="Unassembled WGS sequence"/>
</dbReference>
<dbReference type="PANTHER" id="PTHR43546:SF8">
    <property type="entry name" value="METALLO-BETA-LACTAMASE DOMAIN-CONTAINING PROTEIN"/>
    <property type="match status" value="1"/>
</dbReference>
<protein>
    <submittedName>
        <fullName evidence="1">L-ascorbate metabolism protein UlaG (Beta-lactamase superfamily)</fullName>
    </submittedName>
</protein>
<dbReference type="Gene3D" id="3.60.15.10">
    <property type="entry name" value="Ribonuclease Z/Hydroxyacylglutathione hydrolase-like"/>
    <property type="match status" value="1"/>
</dbReference>
<dbReference type="RefSeq" id="WP_123290054.1">
    <property type="nucleotide sequence ID" value="NZ_RJVA01000011.1"/>
</dbReference>
<dbReference type="PANTHER" id="PTHR43546">
    <property type="entry name" value="UPF0173 METAL-DEPENDENT HYDROLASE MJ1163-RELATED"/>
    <property type="match status" value="1"/>
</dbReference>
<dbReference type="EMBL" id="RJVA01000011">
    <property type="protein sequence ID" value="ROQ93565.1"/>
    <property type="molecule type" value="Genomic_DNA"/>
</dbReference>
<dbReference type="InterPro" id="IPR036866">
    <property type="entry name" value="RibonucZ/Hydroxyglut_hydro"/>
</dbReference>
<accession>A0A3N1UR30</accession>
<organism evidence="1 2">
    <name type="scientific">Desulfosoma caldarium</name>
    <dbReference type="NCBI Taxonomy" id="610254"/>
    <lineage>
        <taxon>Bacteria</taxon>
        <taxon>Pseudomonadati</taxon>
        <taxon>Thermodesulfobacteriota</taxon>
        <taxon>Syntrophobacteria</taxon>
        <taxon>Syntrophobacterales</taxon>
        <taxon>Syntrophobacteraceae</taxon>
        <taxon>Desulfosoma</taxon>
    </lineage>
</organism>
<sequence>MNVEEVLEKIHWLGHDAFRVDGSKILYFDPYEIQGGPSADVILISHEHFDHCSPQDVAKIQQPQTVIVTDAASARKLSGNVRVVRPGDRLDLDGVLINVLPAYNVNKKFHPKAAGMLAFVVTMDGISYYHAGDTDLIPEMSGLQVDIAFLPVSGTYVMDAQEAVQAAKMISPKMAAIPMHYGAIVGSEQDAQRFQKALEGLVHVVLLKKE</sequence>